<comment type="caution">
    <text evidence="4">The sequence shown here is derived from an EMBL/GenBank/DDBJ whole genome shotgun (WGS) entry which is preliminary data.</text>
</comment>
<dbReference type="Gene3D" id="2.60.40.10">
    <property type="entry name" value="Immunoglobulins"/>
    <property type="match status" value="2"/>
</dbReference>
<dbReference type="SUPFAM" id="SSF48726">
    <property type="entry name" value="Immunoglobulin"/>
    <property type="match status" value="2"/>
</dbReference>
<evidence type="ECO:0000259" key="3">
    <source>
        <dbReference type="SMART" id="SM00409"/>
    </source>
</evidence>
<accession>A0A3N0XPU4</accession>
<feature type="compositionally biased region" description="Basic and acidic residues" evidence="1">
    <location>
        <begin position="347"/>
        <end position="364"/>
    </location>
</feature>
<dbReference type="EMBL" id="RJVU01065934">
    <property type="protein sequence ID" value="ROI98726.1"/>
    <property type="molecule type" value="Genomic_DNA"/>
</dbReference>
<reference evidence="4 5" key="1">
    <citation type="submission" date="2018-10" db="EMBL/GenBank/DDBJ databases">
        <title>Genome assembly for a Yunnan-Guizhou Plateau 3E fish, Anabarilius grahami (Regan), and its evolutionary and genetic applications.</title>
        <authorList>
            <person name="Jiang W."/>
        </authorList>
    </citation>
    <scope>NUCLEOTIDE SEQUENCE [LARGE SCALE GENOMIC DNA]</scope>
    <source>
        <strain evidence="4">AG-KIZ</strain>
        <tissue evidence="4">Muscle</tissue>
    </source>
</reference>
<evidence type="ECO:0000256" key="1">
    <source>
        <dbReference type="SAM" id="MobiDB-lite"/>
    </source>
</evidence>
<dbReference type="InterPro" id="IPR013783">
    <property type="entry name" value="Ig-like_fold"/>
</dbReference>
<evidence type="ECO:0000256" key="2">
    <source>
        <dbReference type="SAM" id="Phobius"/>
    </source>
</evidence>
<feature type="transmembrane region" description="Helical" evidence="2">
    <location>
        <begin position="314"/>
        <end position="337"/>
    </location>
</feature>
<name>A0A3N0XPU4_ANAGA</name>
<dbReference type="InterPro" id="IPR003599">
    <property type="entry name" value="Ig_sub"/>
</dbReference>
<feature type="region of interest" description="Disordered" evidence="1">
    <location>
        <begin position="347"/>
        <end position="372"/>
    </location>
</feature>
<evidence type="ECO:0000313" key="4">
    <source>
        <dbReference type="EMBL" id="ROI98726.1"/>
    </source>
</evidence>
<dbReference type="PANTHER" id="PTHR21063">
    <property type="entry name" value="LFA-3"/>
    <property type="match status" value="1"/>
</dbReference>
<feature type="domain" description="Immunoglobulin" evidence="3">
    <location>
        <begin position="91"/>
        <end position="191"/>
    </location>
</feature>
<dbReference type="AlphaFoldDB" id="A0A3N0XPU4"/>
<dbReference type="PANTHER" id="PTHR21063:SF4">
    <property type="entry name" value="CD48 ANTIGEN-RELATED"/>
    <property type="match status" value="1"/>
</dbReference>
<dbReference type="OrthoDB" id="8909770at2759"/>
<organism evidence="4 5">
    <name type="scientific">Anabarilius grahami</name>
    <name type="common">Kanglang fish</name>
    <name type="synonym">Barilius grahami</name>
    <dbReference type="NCBI Taxonomy" id="495550"/>
    <lineage>
        <taxon>Eukaryota</taxon>
        <taxon>Metazoa</taxon>
        <taxon>Chordata</taxon>
        <taxon>Craniata</taxon>
        <taxon>Vertebrata</taxon>
        <taxon>Euteleostomi</taxon>
        <taxon>Actinopterygii</taxon>
        <taxon>Neopterygii</taxon>
        <taxon>Teleostei</taxon>
        <taxon>Ostariophysi</taxon>
        <taxon>Cypriniformes</taxon>
        <taxon>Xenocyprididae</taxon>
        <taxon>Xenocypridinae</taxon>
        <taxon>Xenocypridinae incertae sedis</taxon>
        <taxon>Anabarilius</taxon>
    </lineage>
</organism>
<proteinExistence type="predicted"/>
<dbReference type="InterPro" id="IPR036179">
    <property type="entry name" value="Ig-like_dom_sf"/>
</dbReference>
<keyword evidence="2" id="KW-0472">Membrane</keyword>
<gene>
    <name evidence="4" type="ORF">DPX16_3415</name>
</gene>
<feature type="domain" description="Immunoglobulin" evidence="3">
    <location>
        <begin position="204"/>
        <end position="306"/>
    </location>
</feature>
<keyword evidence="5" id="KW-1185">Reference proteome</keyword>
<dbReference type="Proteomes" id="UP000281406">
    <property type="component" value="Unassembled WGS sequence"/>
</dbReference>
<keyword evidence="2" id="KW-1133">Transmembrane helix</keyword>
<evidence type="ECO:0000313" key="5">
    <source>
        <dbReference type="Proteomes" id="UP000281406"/>
    </source>
</evidence>
<dbReference type="SMART" id="SM00409">
    <property type="entry name" value="IG"/>
    <property type="match status" value="2"/>
</dbReference>
<sequence length="475" mass="53244">MSLVLSYGDRKIIPPLSPEPERLRRRNAGFRRRALSRNLKVSKHIQVDSETLLQHRHNRPYLTQFHNNMKNAFTMFVCFFLIEGVFDVDPDEVKTVIEGDSLTLQTDFIETQKDGLTEWKVNDNSIATINRATGKVEYSDVKLMMFSDRINLDQTGFLSIWNIRIKHSGEYKVESISSVGTKSKTFKVIVKESPLKSVEDKDEIKALLATKGNSETLHTDTDLQKHDLILWRFGAEGSLIAKGDTDNNRTLYYDGDDGRFRDRLKMDSRTGSLTISDIETEHAGEFRLKIISDRRISFKRFTVTVSVPGISPGAVAGICVGLLLVAAAAAAGFGIYCQPSELKKLMREDKRPEQPEQQHADVTKVETTGSEMEKGADVTMMEKGEGERCIFVAETAISKVLGADRTVIDRQGRRSLVICSPRTKDHTHGGTEEHKVEPTGRWTMVELRDQQPGVKTGDPLSKSELATERAAANPT</sequence>
<protein>
    <recommendedName>
        <fullName evidence="3">Immunoglobulin domain-containing protein</fullName>
    </recommendedName>
</protein>
<feature type="region of interest" description="Disordered" evidence="1">
    <location>
        <begin position="450"/>
        <end position="475"/>
    </location>
</feature>
<keyword evidence="2" id="KW-0812">Transmembrane</keyword>